<reference evidence="6" key="1">
    <citation type="submission" date="2024-06" db="EMBL/GenBank/DDBJ databases">
        <title>Brevibacterium koreense sp. nov., isolated from jogae-jeotgal, a Korean fermented seafood.</title>
        <authorList>
            <person name="Whon T.W."/>
            <person name="Nam S."/>
            <person name="Kim Y."/>
        </authorList>
    </citation>
    <scope>NUCLEOTIDE SEQUENCE</scope>
    <source>
        <strain evidence="6">CBA3109</strain>
    </source>
</reference>
<dbReference type="InterPro" id="IPR007863">
    <property type="entry name" value="Peptidase_M16_C"/>
</dbReference>
<dbReference type="RefSeq" id="WP_350269121.1">
    <property type="nucleotide sequence ID" value="NZ_CP158281.1"/>
</dbReference>
<protein>
    <submittedName>
        <fullName evidence="6">Pitrilysin family protein</fullName>
    </submittedName>
</protein>
<evidence type="ECO:0000256" key="1">
    <source>
        <dbReference type="ARBA" id="ARBA00007261"/>
    </source>
</evidence>
<dbReference type="Pfam" id="PF00675">
    <property type="entry name" value="Peptidase_M16"/>
    <property type="match status" value="1"/>
</dbReference>
<evidence type="ECO:0000259" key="4">
    <source>
        <dbReference type="Pfam" id="PF00675"/>
    </source>
</evidence>
<evidence type="ECO:0000313" key="6">
    <source>
        <dbReference type="EMBL" id="XBV88014.1"/>
    </source>
</evidence>
<comment type="similarity">
    <text evidence="1 2">Belongs to the peptidase M16 family.</text>
</comment>
<dbReference type="InterPro" id="IPR011765">
    <property type="entry name" value="Pept_M16_N"/>
</dbReference>
<feature type="domain" description="Peptidase M16 N-terminal" evidence="4">
    <location>
        <begin position="3"/>
        <end position="147"/>
    </location>
</feature>
<dbReference type="Pfam" id="PF05193">
    <property type="entry name" value="Peptidase_M16_C"/>
    <property type="match status" value="1"/>
</dbReference>
<gene>
    <name evidence="6" type="ORF">AAFP32_10585</name>
</gene>
<sequence>MTTEHMPGLASETIGIWVAAGSRDESRETAGSTHFLEHMLFKGTPTKDAKTIAAAFDRTGGDSNAITAKELTCYYSRCLVTDLSDITALLVDMVSNSNLDAEEFERERGVIIEELAMSADDPGDVLFDDFDELIFGDHPLARPVGATKNQIRVLGHHTLLEHHSTTYVPPRLVIAAAGGATHDEVLGMVEDALAQAGVGSEVGSHPWDISSATAGAGHGRGAREVPTFQSGRSHTVKDTEQLGILLGCEGLEEGHPDRFVYSVLLTMLGGGMSSRLFQSVREDRGLAYAVNCVASQFTDFGTFGIYAGCTPENGQAVVDLALAEWDRLATETPTRSELDAIVSQLSGSMVLGLESSAARMNRLARSEIFGISLESPLDLIERVRSVTAEQVSTMAGDLMSRPKSLSLVGPQADVALP</sequence>
<name>A0AAU7UHX3_9MICO</name>
<dbReference type="GO" id="GO:0046872">
    <property type="term" value="F:metal ion binding"/>
    <property type="evidence" value="ECO:0007669"/>
    <property type="project" value="InterPro"/>
</dbReference>
<proteinExistence type="inferred from homology"/>
<evidence type="ECO:0000256" key="2">
    <source>
        <dbReference type="RuleBase" id="RU004447"/>
    </source>
</evidence>
<dbReference type="InterPro" id="IPR050361">
    <property type="entry name" value="MPP/UQCRC_Complex"/>
</dbReference>
<feature type="region of interest" description="Disordered" evidence="3">
    <location>
        <begin position="213"/>
        <end position="232"/>
    </location>
</feature>
<dbReference type="GO" id="GO:0006508">
    <property type="term" value="P:proteolysis"/>
    <property type="evidence" value="ECO:0007669"/>
    <property type="project" value="InterPro"/>
</dbReference>
<dbReference type="InterPro" id="IPR011249">
    <property type="entry name" value="Metalloenz_LuxS/M16"/>
</dbReference>
<dbReference type="Gene3D" id="3.30.830.10">
    <property type="entry name" value="Metalloenzyme, LuxS/M16 peptidase-like"/>
    <property type="match status" value="2"/>
</dbReference>
<dbReference type="EMBL" id="CP158281">
    <property type="protein sequence ID" value="XBV88014.1"/>
    <property type="molecule type" value="Genomic_DNA"/>
</dbReference>
<dbReference type="PANTHER" id="PTHR11851">
    <property type="entry name" value="METALLOPROTEASE"/>
    <property type="match status" value="1"/>
</dbReference>
<dbReference type="PROSITE" id="PS00143">
    <property type="entry name" value="INSULINASE"/>
    <property type="match status" value="1"/>
</dbReference>
<dbReference type="AlphaFoldDB" id="A0AAU7UHX3"/>
<dbReference type="GO" id="GO:0004222">
    <property type="term" value="F:metalloendopeptidase activity"/>
    <property type="evidence" value="ECO:0007669"/>
    <property type="project" value="InterPro"/>
</dbReference>
<dbReference type="KEGG" id="bkr:AAFP32_10585"/>
<dbReference type="PANTHER" id="PTHR11851:SF49">
    <property type="entry name" value="MITOCHONDRIAL-PROCESSING PEPTIDASE SUBUNIT ALPHA"/>
    <property type="match status" value="1"/>
</dbReference>
<feature type="domain" description="Peptidase M16 C-terminal" evidence="5">
    <location>
        <begin position="159"/>
        <end position="345"/>
    </location>
</feature>
<dbReference type="InterPro" id="IPR001431">
    <property type="entry name" value="Pept_M16_Zn_BS"/>
</dbReference>
<dbReference type="SUPFAM" id="SSF63411">
    <property type="entry name" value="LuxS/MPP-like metallohydrolase"/>
    <property type="match status" value="2"/>
</dbReference>
<evidence type="ECO:0000259" key="5">
    <source>
        <dbReference type="Pfam" id="PF05193"/>
    </source>
</evidence>
<accession>A0AAU7UHX3</accession>
<evidence type="ECO:0000256" key="3">
    <source>
        <dbReference type="SAM" id="MobiDB-lite"/>
    </source>
</evidence>
<organism evidence="6">
    <name type="scientific">Brevibacterium koreense</name>
    <dbReference type="NCBI Taxonomy" id="3140787"/>
    <lineage>
        <taxon>Bacteria</taxon>
        <taxon>Bacillati</taxon>
        <taxon>Actinomycetota</taxon>
        <taxon>Actinomycetes</taxon>
        <taxon>Micrococcales</taxon>
        <taxon>Brevibacteriaceae</taxon>
        <taxon>Brevibacterium</taxon>
    </lineage>
</organism>